<protein>
    <submittedName>
        <fullName evidence="6">SCO family protein</fullName>
    </submittedName>
</protein>
<evidence type="ECO:0000256" key="3">
    <source>
        <dbReference type="PIRSR" id="PIRSR603782-1"/>
    </source>
</evidence>
<sequence length="211" mass="23388">MNAKVIILVISLGILLGSLWLFQPFSPLFCSADNNAKLIDSDAPKGGDFSLNSEQGPVKLSDFKDQVVMLYFGYTFCPDVCPTNLSSLASAYQTLTDEQKQQVQILFISVDPERDSVKRLQEYVDYFDADIIGITGKNDDLQKIALNYGVVYAKVANPENPQRYSVDHSAFTYLIDKQGKLSHQLAHATPPAEFKQAMLDAINTTPNTPID</sequence>
<accession>A0A4P9K4G4</accession>
<dbReference type="PANTHER" id="PTHR12151:SF25">
    <property type="entry name" value="LINALOOL DEHYDRATASE_ISOMERASE DOMAIN-CONTAINING PROTEIN"/>
    <property type="match status" value="1"/>
</dbReference>
<dbReference type="RefSeq" id="WP_138564499.1">
    <property type="nucleotide sequence ID" value="NZ_CP040602.1"/>
</dbReference>
<dbReference type="Proteomes" id="UP000304864">
    <property type="component" value="Chromosome"/>
</dbReference>
<dbReference type="EMBL" id="CP040602">
    <property type="protein sequence ID" value="QCU89822.1"/>
    <property type="molecule type" value="Genomic_DNA"/>
</dbReference>
<dbReference type="CDD" id="cd02968">
    <property type="entry name" value="SCO"/>
    <property type="match status" value="1"/>
</dbReference>
<dbReference type="InterPro" id="IPR003782">
    <property type="entry name" value="SCO1/SenC"/>
</dbReference>
<evidence type="ECO:0000259" key="5">
    <source>
        <dbReference type="PROSITE" id="PS51352"/>
    </source>
</evidence>
<dbReference type="PROSITE" id="PS51352">
    <property type="entry name" value="THIOREDOXIN_2"/>
    <property type="match status" value="1"/>
</dbReference>
<dbReference type="SUPFAM" id="SSF52833">
    <property type="entry name" value="Thioredoxin-like"/>
    <property type="match status" value="1"/>
</dbReference>
<dbReference type="InterPro" id="IPR013766">
    <property type="entry name" value="Thioredoxin_domain"/>
</dbReference>
<feature type="binding site" evidence="3">
    <location>
        <position position="168"/>
    </location>
    <ligand>
        <name>Cu cation</name>
        <dbReference type="ChEBI" id="CHEBI:23378"/>
    </ligand>
</feature>
<dbReference type="AlphaFoldDB" id="A0A4P9K4G4"/>
<proteinExistence type="inferred from homology"/>
<dbReference type="Gene3D" id="3.40.30.10">
    <property type="entry name" value="Glutaredoxin"/>
    <property type="match status" value="1"/>
</dbReference>
<feature type="domain" description="Thioredoxin" evidence="5">
    <location>
        <begin position="40"/>
        <end position="204"/>
    </location>
</feature>
<organism evidence="6 7">
    <name type="scientific">Thiomicrorhabdus sediminis</name>
    <dbReference type="NCBI Taxonomy" id="2580412"/>
    <lineage>
        <taxon>Bacteria</taxon>
        <taxon>Pseudomonadati</taxon>
        <taxon>Pseudomonadota</taxon>
        <taxon>Gammaproteobacteria</taxon>
        <taxon>Thiotrichales</taxon>
        <taxon>Piscirickettsiaceae</taxon>
        <taxon>Thiomicrorhabdus</taxon>
    </lineage>
</organism>
<dbReference type="Pfam" id="PF02630">
    <property type="entry name" value="SCO1-SenC"/>
    <property type="match status" value="1"/>
</dbReference>
<evidence type="ECO:0000256" key="2">
    <source>
        <dbReference type="ARBA" id="ARBA00023008"/>
    </source>
</evidence>
<dbReference type="PANTHER" id="PTHR12151">
    <property type="entry name" value="ELECTRON TRANSPORT PROTIN SCO1/SENC FAMILY MEMBER"/>
    <property type="match status" value="1"/>
</dbReference>
<evidence type="ECO:0000313" key="7">
    <source>
        <dbReference type="Proteomes" id="UP000304864"/>
    </source>
</evidence>
<dbReference type="GO" id="GO:0046872">
    <property type="term" value="F:metal ion binding"/>
    <property type="evidence" value="ECO:0007669"/>
    <property type="project" value="UniProtKB-KW"/>
</dbReference>
<feature type="disulfide bond" description="Redox-active" evidence="4">
    <location>
        <begin position="77"/>
        <end position="81"/>
    </location>
</feature>
<feature type="binding site" evidence="3">
    <location>
        <position position="77"/>
    </location>
    <ligand>
        <name>Cu cation</name>
        <dbReference type="ChEBI" id="CHEBI:23378"/>
    </ligand>
</feature>
<dbReference type="OrthoDB" id="9790194at2"/>
<evidence type="ECO:0000313" key="6">
    <source>
        <dbReference type="EMBL" id="QCU89822.1"/>
    </source>
</evidence>
<evidence type="ECO:0000256" key="4">
    <source>
        <dbReference type="PIRSR" id="PIRSR603782-2"/>
    </source>
</evidence>
<dbReference type="InterPro" id="IPR036249">
    <property type="entry name" value="Thioredoxin-like_sf"/>
</dbReference>
<evidence type="ECO:0000256" key="1">
    <source>
        <dbReference type="ARBA" id="ARBA00010996"/>
    </source>
</evidence>
<reference evidence="6 7" key="1">
    <citation type="submission" date="2019-05" db="EMBL/GenBank/DDBJ databases">
        <title>Thiomicrorhabdus sediminis sp. nov, a novel sulfur-oxidizing bacterium isolated from coastal sediment.</title>
        <authorList>
            <person name="Liu X."/>
        </authorList>
    </citation>
    <scope>NUCLEOTIDE SEQUENCE [LARGE SCALE GENOMIC DNA]</scope>
    <source>
        <strain evidence="6 7">G1</strain>
    </source>
</reference>
<name>A0A4P9K4G4_9GAMM</name>
<keyword evidence="3" id="KW-0479">Metal-binding</keyword>
<dbReference type="FunFam" id="3.40.30.10:FF:000013">
    <property type="entry name" value="Blast:Protein SCO1 homolog, mitochondrial"/>
    <property type="match status" value="1"/>
</dbReference>
<comment type="similarity">
    <text evidence="1">Belongs to the SCO1/2 family.</text>
</comment>
<feature type="binding site" evidence="3">
    <location>
        <position position="81"/>
    </location>
    <ligand>
        <name>Cu cation</name>
        <dbReference type="ChEBI" id="CHEBI:23378"/>
    </ligand>
</feature>
<gene>
    <name evidence="6" type="ORF">FE785_03795</name>
</gene>
<keyword evidence="7" id="KW-1185">Reference proteome</keyword>
<dbReference type="KEGG" id="thig:FE785_03795"/>
<keyword evidence="4" id="KW-1015">Disulfide bond</keyword>
<keyword evidence="2 3" id="KW-0186">Copper</keyword>